<dbReference type="InterPro" id="IPR016181">
    <property type="entry name" value="Acyl_CoA_acyltransferase"/>
</dbReference>
<dbReference type="InterPro" id="IPR000182">
    <property type="entry name" value="GNAT_dom"/>
</dbReference>
<evidence type="ECO:0000313" key="3">
    <source>
        <dbReference type="Proteomes" id="UP000324020"/>
    </source>
</evidence>
<dbReference type="EMBL" id="FNBO01000003">
    <property type="protein sequence ID" value="SDF26841.1"/>
    <property type="molecule type" value="Genomic_DNA"/>
</dbReference>
<organism evidence="2 3">
    <name type="scientific">Halorubrum xinjiangense</name>
    <dbReference type="NCBI Taxonomy" id="261291"/>
    <lineage>
        <taxon>Archaea</taxon>
        <taxon>Methanobacteriati</taxon>
        <taxon>Methanobacteriota</taxon>
        <taxon>Stenosarchaea group</taxon>
        <taxon>Halobacteria</taxon>
        <taxon>Halobacteriales</taxon>
        <taxon>Haloferacaceae</taxon>
        <taxon>Halorubrum</taxon>
    </lineage>
</organism>
<dbReference type="AlphaFoldDB" id="A0A1G7JPP6"/>
<dbReference type="PROSITE" id="PS51186">
    <property type="entry name" value="GNAT"/>
    <property type="match status" value="1"/>
</dbReference>
<feature type="domain" description="N-acetyltransferase" evidence="1">
    <location>
        <begin position="4"/>
        <end position="149"/>
    </location>
</feature>
<dbReference type="Proteomes" id="UP000324020">
    <property type="component" value="Unassembled WGS sequence"/>
</dbReference>
<gene>
    <name evidence="2" type="ORF">SAMN04488067_10341</name>
</gene>
<evidence type="ECO:0000313" key="2">
    <source>
        <dbReference type="EMBL" id="SDF26841.1"/>
    </source>
</evidence>
<dbReference type="Pfam" id="PF13527">
    <property type="entry name" value="Acetyltransf_9"/>
    <property type="match status" value="1"/>
</dbReference>
<keyword evidence="2" id="KW-0808">Transferase</keyword>
<accession>A0A1G7JPP6</accession>
<dbReference type="RefSeq" id="WP_149797916.1">
    <property type="nucleotide sequence ID" value="NZ_FNBO01000003.1"/>
</dbReference>
<dbReference type="GO" id="GO:0016747">
    <property type="term" value="F:acyltransferase activity, transferring groups other than amino-acyl groups"/>
    <property type="evidence" value="ECO:0007669"/>
    <property type="project" value="InterPro"/>
</dbReference>
<reference evidence="2 3" key="1">
    <citation type="submission" date="2016-10" db="EMBL/GenBank/DDBJ databases">
        <authorList>
            <person name="Varghese N."/>
            <person name="Submissions S."/>
        </authorList>
    </citation>
    <scope>NUCLEOTIDE SEQUENCE [LARGE SCALE GENOMIC DNA]</scope>
    <source>
        <strain evidence="2 3">CGMCC 1.3527</strain>
    </source>
</reference>
<dbReference type="OrthoDB" id="299799at2157"/>
<name>A0A1G7JPP6_9EURY</name>
<evidence type="ECO:0000259" key="1">
    <source>
        <dbReference type="PROSITE" id="PS51186"/>
    </source>
</evidence>
<dbReference type="SUPFAM" id="SSF55729">
    <property type="entry name" value="Acyl-CoA N-acyltransferases (Nat)"/>
    <property type="match status" value="1"/>
</dbReference>
<dbReference type="Gene3D" id="3.40.630.30">
    <property type="match status" value="1"/>
</dbReference>
<protein>
    <submittedName>
        <fullName evidence="2">Acetyltransferase (GNAT) domain-containing protein</fullName>
    </submittedName>
</protein>
<proteinExistence type="predicted"/>
<keyword evidence="3" id="KW-1185">Reference proteome</keyword>
<sequence length="357" mass="38928">MSDYEIRPFEPGDADGFRSLYATVMGERKGQEWFAWKYAENPYAEEVPGMVAVRDETLVAARPLLALPMRVDGEREVALQPADTMVHPDHRRQGLFTRMTERAMERYGDRPFFFNFPNERSRAGYRKLGWAVVSERESYYRISNPRALGRSRGGGAAVRLASAAATPVARAYYGIRDRTAPDPPEIVVETASDPAATLAELAASPPPDRIHAARDEEFYRWRLGNPDWEYTAYVAEREGDPAAAVVAGTATDSGVTTTRILDVAPLEGAPEDALAAAVGQIVADHAATDVFVAPPQGIPAGVLRAFGFHADSVPPLSRVASPTSHVVRALPADRATEESALTDPDDWLLTFAEADTS</sequence>